<feature type="transmembrane region" description="Helical" evidence="1">
    <location>
        <begin position="371"/>
        <end position="394"/>
    </location>
</feature>
<keyword evidence="1" id="KW-0472">Membrane</keyword>
<keyword evidence="1" id="KW-1133">Transmembrane helix</keyword>
<dbReference type="eggNOG" id="COG0786">
    <property type="taxonomic scope" value="Bacteria"/>
</dbReference>
<feature type="transmembrane region" description="Helical" evidence="1">
    <location>
        <begin position="237"/>
        <end position="254"/>
    </location>
</feature>
<gene>
    <name evidence="2" type="ordered locus">Acin_0116</name>
</gene>
<keyword evidence="1" id="KW-0812">Transmembrane</keyword>
<dbReference type="RefSeq" id="WP_014128027.1">
    <property type="nucleotide sequence ID" value="NC_016077.1"/>
</dbReference>
<dbReference type="EMBL" id="CP003058">
    <property type="protein sequence ID" value="AEQ21368.1"/>
    <property type="molecule type" value="Genomic_DNA"/>
</dbReference>
<name>G4Q6M0_ACIIR</name>
<dbReference type="InterPro" id="IPR049576">
    <property type="entry name" value="HDC-like"/>
</dbReference>
<feature type="transmembrane region" description="Helical" evidence="1">
    <location>
        <begin position="297"/>
        <end position="317"/>
    </location>
</feature>
<evidence type="ECO:0000313" key="2">
    <source>
        <dbReference type="EMBL" id="AEQ21368.1"/>
    </source>
</evidence>
<reference evidence="2 3" key="1">
    <citation type="journal article" date="2011" name="J. Bacteriol.">
        <title>Complete genome sequence of Acidaminococcus intestini RYC-MR95, a Gram-negative bacterium from the phylum Firmicutes.</title>
        <authorList>
            <person name="D'Auria G."/>
            <person name="Galan J.C."/>
            <person name="Rodriguez-Alcayna M."/>
            <person name="Moya A."/>
            <person name="Baquero F."/>
            <person name="Latorre A."/>
        </authorList>
    </citation>
    <scope>NUCLEOTIDE SEQUENCE [LARGE SCALE GENOMIC DNA]</scope>
    <source>
        <strain evidence="2 3">RyC-MR95</strain>
    </source>
</reference>
<keyword evidence="3" id="KW-1185">Reference proteome</keyword>
<dbReference type="InParanoid" id="G4Q6M0"/>
<dbReference type="CDD" id="cd21416">
    <property type="entry name" value="HDC_protein"/>
    <property type="match status" value="1"/>
</dbReference>
<dbReference type="KEGG" id="ain:Acin_0116"/>
<dbReference type="STRING" id="568816.Acin_0116"/>
<feature type="transmembrane region" description="Helical" evidence="1">
    <location>
        <begin position="266"/>
        <end position="285"/>
    </location>
</feature>
<evidence type="ECO:0000256" key="1">
    <source>
        <dbReference type="SAM" id="Phobius"/>
    </source>
</evidence>
<proteinExistence type="predicted"/>
<dbReference type="AlphaFoldDB" id="G4Q6M0"/>
<dbReference type="Proteomes" id="UP000007093">
    <property type="component" value="Chromosome"/>
</dbReference>
<feature type="transmembrane region" description="Helical" evidence="1">
    <location>
        <begin position="88"/>
        <end position="109"/>
    </location>
</feature>
<dbReference type="HOGENOM" id="CLU_056517_1_0_9"/>
<organism evidence="2 3">
    <name type="scientific">Acidaminococcus intestini (strain RyC-MR95)</name>
    <dbReference type="NCBI Taxonomy" id="568816"/>
    <lineage>
        <taxon>Bacteria</taxon>
        <taxon>Bacillati</taxon>
        <taxon>Bacillota</taxon>
        <taxon>Negativicutes</taxon>
        <taxon>Acidaminococcales</taxon>
        <taxon>Acidaminococcaceae</taxon>
        <taxon>Acidaminococcus</taxon>
    </lineage>
</organism>
<accession>G4Q6M0</accession>
<feature type="transmembrane region" description="Helical" evidence="1">
    <location>
        <begin position="55"/>
        <end position="76"/>
    </location>
</feature>
<feature type="transmembrane region" description="Helical" evidence="1">
    <location>
        <begin position="211"/>
        <end position="231"/>
    </location>
</feature>
<dbReference type="GeneID" id="92877496"/>
<sequence length="395" mass="42846">MEMWTSLLIVLAVFALGDVISILTKARISSLFVIMMTFLILFLTHTIPPDIVKRAGLGTLGPIAIGMLLVNMGSSVDVRMLKREWRSVAGSIISMIIAVVSCLAMIPLIGRENALASAPVINGGVIATNTMVAAALEKGLPLTAALAAFLYATQKFVGTLPASYFGLRAARRYLADFRRAKKDDPTFVFASQRAENNPRRQTFAERHGRHYTAYICLFIGALCSYVGFWGGVFTHKWVGLTIWCMLFGIGLRALGLVPPNFMKNHGASTGFFMFGVLTVIVPSLAKVDLSMLPQLGFFVACVFALTLLGIVVIFKVLPVWKIVGDRDLAIGIAMCQMIGYPGTQLISDEIAKTVGETDEEVDYLSTRIGTAYVISGFTSVTIFSIIVASIMAHLL</sequence>
<feature type="transmembrane region" description="Helical" evidence="1">
    <location>
        <begin position="31"/>
        <end position="48"/>
    </location>
</feature>
<protein>
    <submittedName>
        <fullName evidence="2">Uncharacterized protein</fullName>
    </submittedName>
</protein>
<dbReference type="PATRIC" id="fig|568816.4.peg.109"/>
<evidence type="ECO:0000313" key="3">
    <source>
        <dbReference type="Proteomes" id="UP000007093"/>
    </source>
</evidence>